<organism evidence="1 2">
    <name type="scientific">Lasiosphaeria miniovina</name>
    <dbReference type="NCBI Taxonomy" id="1954250"/>
    <lineage>
        <taxon>Eukaryota</taxon>
        <taxon>Fungi</taxon>
        <taxon>Dikarya</taxon>
        <taxon>Ascomycota</taxon>
        <taxon>Pezizomycotina</taxon>
        <taxon>Sordariomycetes</taxon>
        <taxon>Sordariomycetidae</taxon>
        <taxon>Sordariales</taxon>
        <taxon>Lasiosphaeriaceae</taxon>
        <taxon>Lasiosphaeria</taxon>
    </lineage>
</organism>
<dbReference type="EMBL" id="JAUIRO010000002">
    <property type="protein sequence ID" value="KAK0728269.1"/>
    <property type="molecule type" value="Genomic_DNA"/>
</dbReference>
<dbReference type="Proteomes" id="UP001172101">
    <property type="component" value="Unassembled WGS sequence"/>
</dbReference>
<dbReference type="GeneID" id="85316799"/>
<reference evidence="1" key="1">
    <citation type="submission" date="2023-06" db="EMBL/GenBank/DDBJ databases">
        <title>Genome-scale phylogeny and comparative genomics of the fungal order Sordariales.</title>
        <authorList>
            <consortium name="Lawrence Berkeley National Laboratory"/>
            <person name="Hensen N."/>
            <person name="Bonometti L."/>
            <person name="Westerberg I."/>
            <person name="Brannstrom I.O."/>
            <person name="Guillou S."/>
            <person name="Cros-Aarteil S."/>
            <person name="Calhoun S."/>
            <person name="Haridas S."/>
            <person name="Kuo A."/>
            <person name="Mondo S."/>
            <person name="Pangilinan J."/>
            <person name="Riley R."/>
            <person name="LaButti K."/>
            <person name="Andreopoulos B."/>
            <person name="Lipzen A."/>
            <person name="Chen C."/>
            <person name="Yanf M."/>
            <person name="Daum C."/>
            <person name="Ng V."/>
            <person name="Clum A."/>
            <person name="Steindorff A."/>
            <person name="Ohm R."/>
            <person name="Martin F."/>
            <person name="Silar P."/>
            <person name="Natvig D."/>
            <person name="Lalanne C."/>
            <person name="Gautier V."/>
            <person name="Ament-velasquez S.L."/>
            <person name="Kruys A."/>
            <person name="Hutchinson M.I."/>
            <person name="Powell A.J."/>
            <person name="Barry K."/>
            <person name="Miller A.N."/>
            <person name="Grigoriev I.V."/>
            <person name="Debuchy R."/>
            <person name="Gladieux P."/>
            <person name="Thoren M.H."/>
            <person name="Johannesson H."/>
        </authorList>
    </citation>
    <scope>NUCLEOTIDE SEQUENCE</scope>
    <source>
        <strain evidence="1">SMH2392-1A</strain>
    </source>
</reference>
<dbReference type="AlphaFoldDB" id="A0AA40E4V4"/>
<dbReference type="RefSeq" id="XP_060301124.1">
    <property type="nucleotide sequence ID" value="XM_060433528.1"/>
</dbReference>
<comment type="caution">
    <text evidence="1">The sequence shown here is derived from an EMBL/GenBank/DDBJ whole genome shotgun (WGS) entry which is preliminary data.</text>
</comment>
<proteinExistence type="predicted"/>
<evidence type="ECO:0000313" key="2">
    <source>
        <dbReference type="Proteomes" id="UP001172101"/>
    </source>
</evidence>
<gene>
    <name evidence="1" type="ORF">B0T26DRAFT_165946</name>
</gene>
<keyword evidence="2" id="KW-1185">Reference proteome</keyword>
<evidence type="ECO:0000313" key="1">
    <source>
        <dbReference type="EMBL" id="KAK0728269.1"/>
    </source>
</evidence>
<protein>
    <submittedName>
        <fullName evidence="1">Uncharacterized protein</fullName>
    </submittedName>
</protein>
<name>A0AA40E4V4_9PEZI</name>
<accession>A0AA40E4V4</accession>
<sequence length="241" mass="26614">MQQRLFAQARWRVSCIPLSRVGGRGSELGVVAKTANRSIPRAFSGWAARLKIGGCVRYFFWLIYGKQVCRAKRDVEKENGGGQAGRTCRPVRSCRRKGYGNQESGHRSSKEAMLARPDKDGFPLDRTDAAASFEAQVGMDKGSGEQAVGSLRARTRARARRAVEANWAASEQAQQASKLCSFFPARLDVVPGFRVDDGRRASTLAATTLVLSSFVQVRPMLLVSIFMIRTVHSYLRSQEPT</sequence>